<comment type="similarity">
    <text evidence="2 7">Belongs to the NKAIN family.</text>
</comment>
<dbReference type="InterPro" id="IPR008516">
    <property type="entry name" value="Na/K-Atpase_Interacting"/>
</dbReference>
<evidence type="ECO:0000256" key="5">
    <source>
        <dbReference type="ARBA" id="ARBA00022989"/>
    </source>
</evidence>
<dbReference type="GO" id="GO:0002028">
    <property type="term" value="P:regulation of sodium ion transport"/>
    <property type="evidence" value="ECO:0007669"/>
    <property type="project" value="UniProtKB-UniRule"/>
</dbReference>
<proteinExistence type="inferred from homology"/>
<comment type="caution">
    <text evidence="8">The sequence shown here is derived from an EMBL/GenBank/DDBJ whole genome shotgun (WGS) entry which is preliminary data.</text>
</comment>
<dbReference type="OrthoDB" id="10050321at2759"/>
<sequence length="174" mass="20908">MNQTKHRYHRFLQFLLVLQFIFLAFTEIFDFIGYLWMPIIFNFLYANMVILTIYAVTFFCLNILLLYYISSIIWIVWNLLSAIIYLNFPFFDKYRSYVLSFGIPTNSFWLNNEINCKYLPLNSVYEDNLPYQPLPGCTFDYRYIEVSKAAIHILITLLVLFIFKIKSNNFKKNA</sequence>
<evidence type="ECO:0000256" key="2">
    <source>
        <dbReference type="ARBA" id="ARBA00006364"/>
    </source>
</evidence>
<evidence type="ECO:0000256" key="6">
    <source>
        <dbReference type="ARBA" id="ARBA00023136"/>
    </source>
</evidence>
<evidence type="ECO:0000313" key="8">
    <source>
        <dbReference type="EMBL" id="OAF69549.1"/>
    </source>
</evidence>
<dbReference type="Pfam" id="PF05640">
    <property type="entry name" value="NKAIN"/>
    <property type="match status" value="1"/>
</dbReference>
<feature type="transmembrane region" description="Helical" evidence="7">
    <location>
        <begin position="72"/>
        <end position="91"/>
    </location>
</feature>
<dbReference type="AlphaFoldDB" id="A0A177B5J9"/>
<feature type="non-terminal residue" evidence="8">
    <location>
        <position position="174"/>
    </location>
</feature>
<accession>A0A177B5J9</accession>
<protein>
    <recommendedName>
        <fullName evidence="7">Sodium/potassium-transporting ATPase subunit beta-1-interacting protein</fullName>
        <shortName evidence="7">Na(+)/K(+)-transporting ATPase subunit beta-1-interacting protein</shortName>
    </recommendedName>
</protein>
<evidence type="ECO:0000256" key="7">
    <source>
        <dbReference type="RuleBase" id="RU368041"/>
    </source>
</evidence>
<name>A0A177B5J9_9BILA</name>
<evidence type="ECO:0000256" key="3">
    <source>
        <dbReference type="ARBA" id="ARBA00022475"/>
    </source>
</evidence>
<keyword evidence="6 7" id="KW-0472">Membrane</keyword>
<keyword evidence="9" id="KW-1185">Reference proteome</keyword>
<evidence type="ECO:0000256" key="1">
    <source>
        <dbReference type="ARBA" id="ARBA00004651"/>
    </source>
</evidence>
<dbReference type="PANTHER" id="PTHR13084">
    <property type="entry name" value="T-CELL LYMPHOMA BREAKPOINT-ASSOCIATED TARGET 1-RELATED"/>
    <property type="match status" value="1"/>
</dbReference>
<dbReference type="EMBL" id="LWCA01000263">
    <property type="protein sequence ID" value="OAF69549.1"/>
    <property type="molecule type" value="Genomic_DNA"/>
</dbReference>
<dbReference type="GO" id="GO:0005886">
    <property type="term" value="C:plasma membrane"/>
    <property type="evidence" value="ECO:0007669"/>
    <property type="project" value="UniProtKB-SubCell"/>
</dbReference>
<dbReference type="PANTHER" id="PTHR13084:SF6">
    <property type="entry name" value="SODIUM_POTASSIUM-TRANSPORTING ATPASE SUBUNIT BETA-1-INTERACTING PROTEIN"/>
    <property type="match status" value="1"/>
</dbReference>
<evidence type="ECO:0000256" key="4">
    <source>
        <dbReference type="ARBA" id="ARBA00022692"/>
    </source>
</evidence>
<keyword evidence="5 7" id="KW-1133">Transmembrane helix</keyword>
<feature type="transmembrane region" description="Helical" evidence="7">
    <location>
        <begin position="43"/>
        <end position="65"/>
    </location>
</feature>
<keyword evidence="3 7" id="KW-1003">Cell membrane</keyword>
<dbReference type="Proteomes" id="UP000078046">
    <property type="component" value="Unassembled WGS sequence"/>
</dbReference>
<gene>
    <name evidence="8" type="ORF">A3Q56_02654</name>
</gene>
<reference evidence="8 9" key="1">
    <citation type="submission" date="2016-04" db="EMBL/GenBank/DDBJ databases">
        <title>The genome of Intoshia linei affirms orthonectids as highly simplified spiralians.</title>
        <authorList>
            <person name="Mikhailov K.V."/>
            <person name="Slusarev G.S."/>
            <person name="Nikitin M.A."/>
            <person name="Logacheva M.D."/>
            <person name="Penin A."/>
            <person name="Aleoshin V."/>
            <person name="Panchin Y.V."/>
        </authorList>
    </citation>
    <scope>NUCLEOTIDE SEQUENCE [LARGE SCALE GENOMIC DNA]</scope>
    <source>
        <strain evidence="8">Intl2013</strain>
        <tissue evidence="8">Whole animal</tissue>
    </source>
</reference>
<feature type="transmembrane region" description="Helical" evidence="7">
    <location>
        <begin position="149"/>
        <end position="165"/>
    </location>
</feature>
<evidence type="ECO:0000313" key="9">
    <source>
        <dbReference type="Proteomes" id="UP000078046"/>
    </source>
</evidence>
<organism evidence="8 9">
    <name type="scientific">Intoshia linei</name>
    <dbReference type="NCBI Taxonomy" id="1819745"/>
    <lineage>
        <taxon>Eukaryota</taxon>
        <taxon>Metazoa</taxon>
        <taxon>Spiralia</taxon>
        <taxon>Lophotrochozoa</taxon>
        <taxon>Mesozoa</taxon>
        <taxon>Orthonectida</taxon>
        <taxon>Rhopaluridae</taxon>
        <taxon>Intoshia</taxon>
    </lineage>
</organism>
<feature type="transmembrane region" description="Helical" evidence="7">
    <location>
        <begin position="12"/>
        <end position="37"/>
    </location>
</feature>
<keyword evidence="4 7" id="KW-0812">Transmembrane</keyword>
<comment type="subcellular location">
    <subcellularLocation>
        <location evidence="1 7">Cell membrane</location>
        <topology evidence="1 7">Multi-pass membrane protein</topology>
    </subcellularLocation>
</comment>